<reference evidence="1" key="1">
    <citation type="submission" date="2022-07" db="EMBL/GenBank/DDBJ databases">
        <title>Sequence of Pasteurella multocoda 17BRD-035.</title>
        <authorList>
            <person name="Roy Chowdhury P."/>
            <person name="Alhamami T."/>
            <person name="Trott D.J."/>
            <person name="Djordvevic S.P."/>
        </authorList>
    </citation>
    <scope>NUCLEOTIDE SEQUENCE</scope>
    <source>
        <strain evidence="1">17BRD-035</strain>
    </source>
</reference>
<keyword evidence="1" id="KW-0808">Transferase</keyword>
<evidence type="ECO:0000313" key="1">
    <source>
        <dbReference type="EMBL" id="MDT3453539.1"/>
    </source>
</evidence>
<dbReference type="Proteomes" id="UP001182304">
    <property type="component" value="Unassembled WGS sequence"/>
</dbReference>
<gene>
    <name evidence="1" type="ORF">NQF69_12270</name>
</gene>
<proteinExistence type="predicted"/>
<dbReference type="RefSeq" id="WP_223131931.1">
    <property type="nucleotide sequence ID" value="NZ_CP082272.1"/>
</dbReference>
<name>A0AAW8VAI7_PASMD</name>
<comment type="caution">
    <text evidence="1">The sequence shown here is derived from an EMBL/GenBank/DDBJ whole genome shotgun (WGS) entry which is preliminary data.</text>
</comment>
<organism evidence="1 2">
    <name type="scientific">Pasteurella multocida</name>
    <dbReference type="NCBI Taxonomy" id="747"/>
    <lineage>
        <taxon>Bacteria</taxon>
        <taxon>Pseudomonadati</taxon>
        <taxon>Pseudomonadota</taxon>
        <taxon>Gammaproteobacteria</taxon>
        <taxon>Pasteurellales</taxon>
        <taxon>Pasteurellaceae</taxon>
        <taxon>Pasteurella</taxon>
    </lineage>
</organism>
<dbReference type="GO" id="GO:0016301">
    <property type="term" value="F:kinase activity"/>
    <property type="evidence" value="ECO:0007669"/>
    <property type="project" value="UniProtKB-KW"/>
</dbReference>
<sequence>MKAFDLEKAIAGEPVVLRDGSKAFVKFEVPKELRENNFADIVGFRIRGNEFIVEEWDIDGVARSSCGHRDIVGMYEEPRPTVTLTLPCPLKSVTVGQRVFYLDLNKQCERICAFLFQKDSTYHFNLLKNGGIFSTEEDAQAWFDAMKNARR</sequence>
<protein>
    <submittedName>
        <fullName evidence="1">Pyruvate kinase</fullName>
    </submittedName>
</protein>
<accession>A0AAW8VAI7</accession>
<evidence type="ECO:0000313" key="2">
    <source>
        <dbReference type="Proteomes" id="UP001182304"/>
    </source>
</evidence>
<dbReference type="EMBL" id="JANIEN010000034">
    <property type="protein sequence ID" value="MDT3453539.1"/>
    <property type="molecule type" value="Genomic_DNA"/>
</dbReference>
<keyword evidence="1" id="KW-0670">Pyruvate</keyword>
<keyword evidence="1" id="KW-0418">Kinase</keyword>
<dbReference type="AlphaFoldDB" id="A0AAW8VAI7"/>